<name>A0A4Q9QKB0_9GAMM</name>
<comment type="subcellular location">
    <subcellularLocation>
        <location evidence="1">Cell membrane</location>
        <topology evidence="1">Multi-pass membrane protein</topology>
    </subcellularLocation>
</comment>
<organism evidence="7 8">
    <name type="scientific">Phytopseudomonas daroniae</name>
    <dbReference type="NCBI Taxonomy" id="2487519"/>
    <lineage>
        <taxon>Bacteria</taxon>
        <taxon>Pseudomonadati</taxon>
        <taxon>Pseudomonadota</taxon>
        <taxon>Gammaproteobacteria</taxon>
        <taxon>Pseudomonadales</taxon>
        <taxon>Pseudomonadaceae</taxon>
        <taxon>Phytopseudomonas</taxon>
    </lineage>
</organism>
<protein>
    <submittedName>
        <fullName evidence="7">Sodium:phosphate symporter</fullName>
    </submittedName>
</protein>
<dbReference type="InterPro" id="IPR003841">
    <property type="entry name" value="Na/Pi_transpt"/>
</dbReference>
<dbReference type="EMBL" id="QJUI01000016">
    <property type="protein sequence ID" value="TBU75044.1"/>
    <property type="molecule type" value="Genomic_DNA"/>
</dbReference>
<feature type="transmembrane region" description="Helical" evidence="6">
    <location>
        <begin position="195"/>
        <end position="213"/>
    </location>
</feature>
<accession>A0A4Q9QKB0</accession>
<feature type="transmembrane region" description="Helical" evidence="6">
    <location>
        <begin position="73"/>
        <end position="97"/>
    </location>
</feature>
<dbReference type="GO" id="GO:0044341">
    <property type="term" value="P:sodium-dependent phosphate transport"/>
    <property type="evidence" value="ECO:0007669"/>
    <property type="project" value="InterPro"/>
</dbReference>
<feature type="transmembrane region" description="Helical" evidence="6">
    <location>
        <begin position="158"/>
        <end position="175"/>
    </location>
</feature>
<proteinExistence type="predicted"/>
<dbReference type="OrthoDB" id="9763003at2"/>
<reference evidence="7 8" key="1">
    <citation type="submission" date="2018-06" db="EMBL/GenBank/DDBJ databases">
        <title>Three novel Pseudomonas species isolated from symptomatic oak.</title>
        <authorList>
            <person name="Bueno-Gonzalez V."/>
            <person name="Brady C."/>
        </authorList>
    </citation>
    <scope>NUCLEOTIDE SEQUENCE [LARGE SCALE GENOMIC DNA]</scope>
    <source>
        <strain evidence="7 8">P9A</strain>
    </source>
</reference>
<evidence type="ECO:0000256" key="1">
    <source>
        <dbReference type="ARBA" id="ARBA00004651"/>
    </source>
</evidence>
<keyword evidence="5 6" id="KW-0472">Membrane</keyword>
<dbReference type="Pfam" id="PF02690">
    <property type="entry name" value="Na_Pi_cotrans"/>
    <property type="match status" value="2"/>
</dbReference>
<feature type="transmembrane region" description="Helical" evidence="6">
    <location>
        <begin position="132"/>
        <end position="151"/>
    </location>
</feature>
<dbReference type="GO" id="GO:0005886">
    <property type="term" value="C:plasma membrane"/>
    <property type="evidence" value="ECO:0007669"/>
    <property type="project" value="UniProtKB-SubCell"/>
</dbReference>
<sequence length="612" mass="66003">MPLGNRSMLFILPLVALGLGLSFWFSAPWTQLCAGLALFLFGMQCLEEGLRQLAGSKLEQLLGRSTSTPVRSLLFGVGGTFLLQSSTLVSLLTIAFISTGLIQLAGGIAILFGANLGATSGIWLLAMAGQNLSLSPLALPLLVFGVLASFLGPRSKAAGRIVLGIAFIFLGIDQIKDGFASFGDGLDMTGYQVQGILGSLLFAAIGLLVTVVLQSSHATLMLTLAALAGGQLELDQSLAIAIGSNIGSSVTTAFVGSLGGNRSGQRLALAHVLFNVLTGVLAFVLLGPLAWLVHVIAGFVGLGDNPLIQLAMFHTLFNAMGVSLFWPWQSQLAQRLTHWLPDRQEPKVLITELDPAQRPERTTARYLNERALDSADAAAGAVVQELGHLGRLSLEVICHALYLPVDQLARARVEPALLQAPPERLHFDAEALYQRHIKGVYGDLLSFMGRLEQPLDEQHQQFWVACQVAALQLVDAVKDAKHLQKNLGHYLEAAPSPARDAYVELRGHLLAVLHEVHELARSTLDEEPWRAHLEALDSKAARFDGDFRLRLFAQVRSGRLDGLQTSSLMNDLGYASRIIQSLRNALMIGAEQPLLRELRRLGSDQESLIVTG</sequence>
<dbReference type="NCBIfam" id="NF037997">
    <property type="entry name" value="Na_Pi_symport"/>
    <property type="match status" value="1"/>
</dbReference>
<evidence type="ECO:0000256" key="4">
    <source>
        <dbReference type="ARBA" id="ARBA00022989"/>
    </source>
</evidence>
<dbReference type="Proteomes" id="UP000292302">
    <property type="component" value="Unassembled WGS sequence"/>
</dbReference>
<feature type="transmembrane region" description="Helical" evidence="6">
    <location>
        <begin position="104"/>
        <end position="126"/>
    </location>
</feature>
<dbReference type="AlphaFoldDB" id="A0A4Q9QKB0"/>
<dbReference type="PANTHER" id="PTHR10010">
    <property type="entry name" value="SOLUTE CARRIER FAMILY 34 SODIUM PHOSPHATE , MEMBER 2-RELATED"/>
    <property type="match status" value="1"/>
</dbReference>
<evidence type="ECO:0000256" key="6">
    <source>
        <dbReference type="SAM" id="Phobius"/>
    </source>
</evidence>
<evidence type="ECO:0000256" key="5">
    <source>
        <dbReference type="ARBA" id="ARBA00023136"/>
    </source>
</evidence>
<keyword evidence="3 6" id="KW-0812">Transmembrane</keyword>
<dbReference type="PANTHER" id="PTHR10010:SF46">
    <property type="entry name" value="SODIUM-DEPENDENT PHOSPHATE TRANSPORT PROTEIN 2B"/>
    <property type="match status" value="1"/>
</dbReference>
<keyword evidence="4 6" id="KW-1133">Transmembrane helix</keyword>
<comment type="caution">
    <text evidence="7">The sequence shown here is derived from an EMBL/GenBank/DDBJ whole genome shotgun (WGS) entry which is preliminary data.</text>
</comment>
<evidence type="ECO:0000313" key="8">
    <source>
        <dbReference type="Proteomes" id="UP000292302"/>
    </source>
</evidence>
<feature type="transmembrane region" description="Helical" evidence="6">
    <location>
        <begin position="272"/>
        <end position="301"/>
    </location>
</feature>
<evidence type="ECO:0000313" key="7">
    <source>
        <dbReference type="EMBL" id="TBU75044.1"/>
    </source>
</evidence>
<dbReference type="GO" id="GO:0005436">
    <property type="term" value="F:sodium:phosphate symporter activity"/>
    <property type="evidence" value="ECO:0007669"/>
    <property type="project" value="InterPro"/>
</dbReference>
<feature type="transmembrane region" description="Helical" evidence="6">
    <location>
        <begin position="307"/>
        <end position="326"/>
    </location>
</feature>
<keyword evidence="8" id="KW-1185">Reference proteome</keyword>
<evidence type="ECO:0000256" key="2">
    <source>
        <dbReference type="ARBA" id="ARBA00022475"/>
    </source>
</evidence>
<gene>
    <name evidence="7" type="ORF">DNK06_18300</name>
</gene>
<evidence type="ECO:0000256" key="3">
    <source>
        <dbReference type="ARBA" id="ARBA00022692"/>
    </source>
</evidence>
<keyword evidence="2" id="KW-1003">Cell membrane</keyword>